<keyword evidence="3" id="KW-0547">Nucleotide-binding</keyword>
<dbReference type="Gene3D" id="2.170.270.10">
    <property type="entry name" value="SET domain"/>
    <property type="match status" value="1"/>
</dbReference>
<dbReference type="STRING" id="83767.SAMN05660652_03102"/>
<keyword evidence="3" id="KW-0067">ATP-binding</keyword>
<dbReference type="OrthoDB" id="9790349at2"/>
<dbReference type="InterPro" id="IPR011761">
    <property type="entry name" value="ATP-grasp"/>
</dbReference>
<dbReference type="GO" id="GO:0005524">
    <property type="term" value="F:ATP binding"/>
    <property type="evidence" value="ECO:0007669"/>
    <property type="project" value="UniProtKB-UniRule"/>
</dbReference>
<organism evidence="6 7">
    <name type="scientific">Propionivibrio dicarboxylicus</name>
    <dbReference type="NCBI Taxonomy" id="83767"/>
    <lineage>
        <taxon>Bacteria</taxon>
        <taxon>Pseudomonadati</taxon>
        <taxon>Pseudomonadota</taxon>
        <taxon>Betaproteobacteria</taxon>
        <taxon>Rhodocyclales</taxon>
        <taxon>Rhodocyclaceae</taxon>
        <taxon>Propionivibrio</taxon>
    </lineage>
</organism>
<keyword evidence="7" id="KW-1185">Reference proteome</keyword>
<reference evidence="6 7" key="1">
    <citation type="submission" date="2016-10" db="EMBL/GenBank/DDBJ databases">
        <authorList>
            <person name="de Groot N.N."/>
        </authorList>
    </citation>
    <scope>NUCLEOTIDE SEQUENCE [LARGE SCALE GENOMIC DNA]</scope>
    <source>
        <strain evidence="6 7">DSM 5885</strain>
    </source>
</reference>
<evidence type="ECO:0000256" key="1">
    <source>
        <dbReference type="ARBA" id="ARBA00010871"/>
    </source>
</evidence>
<dbReference type="InterPro" id="IPR001214">
    <property type="entry name" value="SET_dom"/>
</dbReference>
<feature type="domain" description="SET" evidence="4">
    <location>
        <begin position="327"/>
        <end position="438"/>
    </location>
</feature>
<name>A0A1G8J0K0_9RHOO</name>
<dbReference type="InterPro" id="IPR011095">
    <property type="entry name" value="Dala_Dala_lig_C"/>
</dbReference>
<dbReference type="PANTHER" id="PTHR23132:SF23">
    <property type="entry name" value="D-ALANINE--D-ALANINE LIGASE B"/>
    <property type="match status" value="1"/>
</dbReference>
<dbReference type="Pfam" id="PF00856">
    <property type="entry name" value="SET"/>
    <property type="match status" value="1"/>
</dbReference>
<dbReference type="EMBL" id="FNCY01000015">
    <property type="protein sequence ID" value="SDI24592.1"/>
    <property type="molecule type" value="Genomic_DNA"/>
</dbReference>
<sequence>MRERVCVLQPLYPESSQDHGMYDPPRDLSALLPDCQVDHLFLDKRSVHRQLREASRRGYAIFVNLCEGYLDWDIPSVDVIWSLEALELPYTGPSLRVYDPSKPLMKYVAYTQGVKSPPCVEVNTPDDCEAALTQLRFPLFVKPAHAGDSLGIDTNSRVQDANGLRAQCQQVIDRFGSALVEEFIPGREFTVLVVANPNKPFDPTVLRPLEFVFEHPDAFKTYDLKIREHHPEANVPLQDQELDQSLRQAAKAIFVGFSGEGYARLDFRVDAQGSVFFIDINFACSVFYAEGHEGSADYILKSDALTASGFLRQIIDEGKARHRSRRRRWVRRGNAISGYGIYAREAIQQGETVFRFEERAQRLVSFPHVEQHWPADQIEIFRRYALPLNSHVSLLWDDQPENWAPQNHSCDPNTRYSGLNVVAVRDIAAGEELTLDYATICNDGMIPFECQCNSPRCRKIIRGTASVVVGIR</sequence>
<dbReference type="CDD" id="cd20071">
    <property type="entry name" value="SET_SMYD"/>
    <property type="match status" value="1"/>
</dbReference>
<keyword evidence="2" id="KW-0436">Ligase</keyword>
<feature type="domain" description="ATP-grasp" evidence="5">
    <location>
        <begin position="106"/>
        <end position="316"/>
    </location>
</feature>
<dbReference type="GO" id="GO:0008716">
    <property type="term" value="F:D-alanine-D-alanine ligase activity"/>
    <property type="evidence" value="ECO:0007669"/>
    <property type="project" value="InterPro"/>
</dbReference>
<comment type="similarity">
    <text evidence="1">Belongs to the D-alanine--D-alanine ligase family.</text>
</comment>
<dbReference type="Pfam" id="PF07478">
    <property type="entry name" value="Dala_Dala_lig_C"/>
    <property type="match status" value="1"/>
</dbReference>
<protein>
    <submittedName>
        <fullName evidence="6">SET domain-containing protein</fullName>
    </submittedName>
</protein>
<dbReference type="AlphaFoldDB" id="A0A1G8J0K0"/>
<evidence type="ECO:0000256" key="2">
    <source>
        <dbReference type="ARBA" id="ARBA00022598"/>
    </source>
</evidence>
<evidence type="ECO:0000256" key="3">
    <source>
        <dbReference type="PROSITE-ProRule" id="PRU00409"/>
    </source>
</evidence>
<dbReference type="InterPro" id="IPR046341">
    <property type="entry name" value="SET_dom_sf"/>
</dbReference>
<dbReference type="GO" id="GO:0046872">
    <property type="term" value="F:metal ion binding"/>
    <property type="evidence" value="ECO:0007669"/>
    <property type="project" value="InterPro"/>
</dbReference>
<dbReference type="SUPFAM" id="SSF82199">
    <property type="entry name" value="SET domain"/>
    <property type="match status" value="1"/>
</dbReference>
<dbReference type="PROSITE" id="PS50975">
    <property type="entry name" value="ATP_GRASP"/>
    <property type="match status" value="1"/>
</dbReference>
<dbReference type="SUPFAM" id="SSF56059">
    <property type="entry name" value="Glutathione synthetase ATP-binding domain-like"/>
    <property type="match status" value="1"/>
</dbReference>
<proteinExistence type="inferred from homology"/>
<evidence type="ECO:0000313" key="6">
    <source>
        <dbReference type="EMBL" id="SDI24592.1"/>
    </source>
</evidence>
<dbReference type="Gene3D" id="3.30.470.20">
    <property type="entry name" value="ATP-grasp fold, B domain"/>
    <property type="match status" value="1"/>
</dbReference>
<evidence type="ECO:0000313" key="7">
    <source>
        <dbReference type="Proteomes" id="UP000198607"/>
    </source>
</evidence>
<accession>A0A1G8J0K0</accession>
<dbReference type="Proteomes" id="UP000198607">
    <property type="component" value="Unassembled WGS sequence"/>
</dbReference>
<evidence type="ECO:0000259" key="4">
    <source>
        <dbReference type="PROSITE" id="PS50280"/>
    </source>
</evidence>
<dbReference type="PROSITE" id="PS50280">
    <property type="entry name" value="SET"/>
    <property type="match status" value="1"/>
</dbReference>
<gene>
    <name evidence="6" type="ORF">SAMN05660652_03102</name>
</gene>
<evidence type="ECO:0000259" key="5">
    <source>
        <dbReference type="PROSITE" id="PS50975"/>
    </source>
</evidence>
<dbReference type="PANTHER" id="PTHR23132">
    <property type="entry name" value="D-ALANINE--D-ALANINE LIGASE"/>
    <property type="match status" value="1"/>
</dbReference>